<accession>A0AAV7RTD6</accession>
<dbReference type="EMBL" id="JANPWB010000009">
    <property type="protein sequence ID" value="KAJ1154158.1"/>
    <property type="molecule type" value="Genomic_DNA"/>
</dbReference>
<dbReference type="AlphaFoldDB" id="A0AAV7RTD6"/>
<gene>
    <name evidence="2" type="ORF">NDU88_006912</name>
</gene>
<protein>
    <submittedName>
        <fullName evidence="2">Uncharacterized protein</fullName>
    </submittedName>
</protein>
<evidence type="ECO:0000313" key="2">
    <source>
        <dbReference type="EMBL" id="KAJ1154158.1"/>
    </source>
</evidence>
<evidence type="ECO:0000256" key="1">
    <source>
        <dbReference type="SAM" id="MobiDB-lite"/>
    </source>
</evidence>
<sequence>MCGPQHTEERRKAAMAVHWWHTALELRWTRRGVARIPLWGNSSSDSTSEAAGGKKAKSGAPVRKVFRAQMKQRPGQLEKW</sequence>
<organism evidence="2 3">
    <name type="scientific">Pleurodeles waltl</name>
    <name type="common">Iberian ribbed newt</name>
    <dbReference type="NCBI Taxonomy" id="8319"/>
    <lineage>
        <taxon>Eukaryota</taxon>
        <taxon>Metazoa</taxon>
        <taxon>Chordata</taxon>
        <taxon>Craniata</taxon>
        <taxon>Vertebrata</taxon>
        <taxon>Euteleostomi</taxon>
        <taxon>Amphibia</taxon>
        <taxon>Batrachia</taxon>
        <taxon>Caudata</taxon>
        <taxon>Salamandroidea</taxon>
        <taxon>Salamandridae</taxon>
        <taxon>Pleurodelinae</taxon>
        <taxon>Pleurodeles</taxon>
    </lineage>
</organism>
<comment type="caution">
    <text evidence="2">The sequence shown here is derived from an EMBL/GenBank/DDBJ whole genome shotgun (WGS) entry which is preliminary data.</text>
</comment>
<reference evidence="2" key="1">
    <citation type="journal article" date="2022" name="bioRxiv">
        <title>Sequencing and chromosome-scale assembly of the giantPleurodeles waltlgenome.</title>
        <authorList>
            <person name="Brown T."/>
            <person name="Elewa A."/>
            <person name="Iarovenko S."/>
            <person name="Subramanian E."/>
            <person name="Araus A.J."/>
            <person name="Petzold A."/>
            <person name="Susuki M."/>
            <person name="Suzuki K.-i.T."/>
            <person name="Hayashi T."/>
            <person name="Toyoda A."/>
            <person name="Oliveira C."/>
            <person name="Osipova E."/>
            <person name="Leigh N.D."/>
            <person name="Simon A."/>
            <person name="Yun M.H."/>
        </authorList>
    </citation>
    <scope>NUCLEOTIDE SEQUENCE</scope>
    <source>
        <strain evidence="2">20211129_DDA</strain>
        <tissue evidence="2">Liver</tissue>
    </source>
</reference>
<keyword evidence="3" id="KW-1185">Reference proteome</keyword>
<feature type="region of interest" description="Disordered" evidence="1">
    <location>
        <begin position="38"/>
        <end position="63"/>
    </location>
</feature>
<feature type="compositionally biased region" description="Polar residues" evidence="1">
    <location>
        <begin position="40"/>
        <end position="49"/>
    </location>
</feature>
<name>A0AAV7RTD6_PLEWA</name>
<evidence type="ECO:0000313" key="3">
    <source>
        <dbReference type="Proteomes" id="UP001066276"/>
    </source>
</evidence>
<proteinExistence type="predicted"/>
<dbReference type="Proteomes" id="UP001066276">
    <property type="component" value="Chromosome 5"/>
</dbReference>